<dbReference type="PANTHER" id="PTHR48105">
    <property type="entry name" value="THIOREDOXIN REDUCTASE 1-RELATED-RELATED"/>
    <property type="match status" value="1"/>
</dbReference>
<dbReference type="Pfam" id="PF07992">
    <property type="entry name" value="Pyr_redox_2"/>
    <property type="match status" value="1"/>
</dbReference>
<dbReference type="PRINTS" id="PR00368">
    <property type="entry name" value="FADPNR"/>
</dbReference>
<evidence type="ECO:0000256" key="3">
    <source>
        <dbReference type="ARBA" id="ARBA00022630"/>
    </source>
</evidence>
<accession>A0ABV5KHS6</accession>
<comment type="subunit">
    <text evidence="2">Homodimer.</text>
</comment>
<dbReference type="PRINTS" id="PR00469">
    <property type="entry name" value="PNDRDTASEII"/>
</dbReference>
<evidence type="ECO:0000256" key="1">
    <source>
        <dbReference type="ARBA" id="ARBA00001974"/>
    </source>
</evidence>
<evidence type="ECO:0000313" key="6">
    <source>
        <dbReference type="EMBL" id="MFB9324788.1"/>
    </source>
</evidence>
<protein>
    <submittedName>
        <fullName evidence="6">NAD(P)/FAD-dependent oxidoreductase</fullName>
    </submittedName>
</protein>
<proteinExistence type="predicted"/>
<feature type="domain" description="FAD/NAD(P)-binding" evidence="5">
    <location>
        <begin position="3"/>
        <end position="287"/>
    </location>
</feature>
<dbReference type="Gene3D" id="3.50.50.60">
    <property type="entry name" value="FAD/NAD(P)-binding domain"/>
    <property type="match status" value="2"/>
</dbReference>
<evidence type="ECO:0000256" key="2">
    <source>
        <dbReference type="ARBA" id="ARBA00011738"/>
    </source>
</evidence>
<dbReference type="Proteomes" id="UP001589747">
    <property type="component" value="Unassembled WGS sequence"/>
</dbReference>
<dbReference type="RefSeq" id="WP_377489313.1">
    <property type="nucleotide sequence ID" value="NZ_JBHMDO010000003.1"/>
</dbReference>
<gene>
    <name evidence="6" type="ORF">ACFFSY_02390</name>
</gene>
<comment type="caution">
    <text evidence="6">The sequence shown here is derived from an EMBL/GenBank/DDBJ whole genome shotgun (WGS) entry which is preliminary data.</text>
</comment>
<keyword evidence="4" id="KW-0560">Oxidoreductase</keyword>
<comment type="cofactor">
    <cofactor evidence="1">
        <name>FAD</name>
        <dbReference type="ChEBI" id="CHEBI:57692"/>
    </cofactor>
</comment>
<evidence type="ECO:0000259" key="5">
    <source>
        <dbReference type="Pfam" id="PF07992"/>
    </source>
</evidence>
<organism evidence="6 7">
    <name type="scientific">Paenibacillus aurantiacus</name>
    <dbReference type="NCBI Taxonomy" id="1936118"/>
    <lineage>
        <taxon>Bacteria</taxon>
        <taxon>Bacillati</taxon>
        <taxon>Bacillota</taxon>
        <taxon>Bacilli</taxon>
        <taxon>Bacillales</taxon>
        <taxon>Paenibacillaceae</taxon>
        <taxon>Paenibacillus</taxon>
    </lineage>
</organism>
<keyword evidence="7" id="KW-1185">Reference proteome</keyword>
<keyword evidence="3" id="KW-0285">Flavoprotein</keyword>
<reference evidence="6 7" key="1">
    <citation type="submission" date="2024-09" db="EMBL/GenBank/DDBJ databases">
        <authorList>
            <person name="Sun Q."/>
            <person name="Mori K."/>
        </authorList>
    </citation>
    <scope>NUCLEOTIDE SEQUENCE [LARGE SCALE GENOMIC DNA]</scope>
    <source>
        <strain evidence="6 7">TISTR 2452</strain>
    </source>
</reference>
<dbReference type="EMBL" id="JBHMDO010000003">
    <property type="protein sequence ID" value="MFB9324788.1"/>
    <property type="molecule type" value="Genomic_DNA"/>
</dbReference>
<dbReference type="InterPro" id="IPR036188">
    <property type="entry name" value="FAD/NAD-bd_sf"/>
</dbReference>
<name>A0ABV5KHS6_9BACL</name>
<evidence type="ECO:0000256" key="4">
    <source>
        <dbReference type="ARBA" id="ARBA00023002"/>
    </source>
</evidence>
<evidence type="ECO:0000313" key="7">
    <source>
        <dbReference type="Proteomes" id="UP001589747"/>
    </source>
</evidence>
<dbReference type="SUPFAM" id="SSF51905">
    <property type="entry name" value="FAD/NAD(P)-binding domain"/>
    <property type="match status" value="1"/>
</dbReference>
<dbReference type="InterPro" id="IPR050097">
    <property type="entry name" value="Ferredoxin-NADP_redctase_2"/>
</dbReference>
<dbReference type="InterPro" id="IPR023753">
    <property type="entry name" value="FAD/NAD-binding_dom"/>
</dbReference>
<sequence length="318" mass="34241">MTYDCIIVGGGLAGLQAAIQLGRYNRSTLVVDAGDGRSTLCRRYNNILGWPEGVSGKSLREAGREQALAHGVRFVQGKAARAEQTQDGFRIMTEAGDIAIGRRLLLATGVVDRLPDLPGLAECLGTSIYVCPDCDGYEATGQPSLILGAGDAGASMALTVRYWTDKLTYVNHERSPVDAALRERMEEQGIHCIEEPIARIETSGADGSVMTGITLQDGRQLQASTGFTAFGGNEVRAELAEQLGVQLFKNRHILVDARTRMTSVPGVWAAGDIVAHSEQTVIAMGDGSQAAIWMHKTLLHEELLARIPQPEPFVDLRI</sequence>